<dbReference type="InterPro" id="IPR026022">
    <property type="entry name" value="PhoU_dom"/>
</dbReference>
<evidence type="ECO:0000313" key="2">
    <source>
        <dbReference type="EMBL" id="ABS60023.1"/>
    </source>
</evidence>
<dbReference type="EMBL" id="CP000771">
    <property type="protein sequence ID" value="ABS60023.1"/>
    <property type="molecule type" value="Genomic_DNA"/>
</dbReference>
<gene>
    <name evidence="2" type="ordered locus">Fnod_0156</name>
</gene>
<dbReference type="AlphaFoldDB" id="A7HJE0"/>
<proteinExistence type="predicted"/>
<dbReference type="HOGENOM" id="CLU_078518_3_0_0"/>
<dbReference type="KEGG" id="fno:Fnod_0156"/>
<dbReference type="Proteomes" id="UP000002415">
    <property type="component" value="Chromosome"/>
</dbReference>
<dbReference type="InterPro" id="IPR038078">
    <property type="entry name" value="PhoU-like_sf"/>
</dbReference>
<keyword evidence="3" id="KW-1185">Reference proteome</keyword>
<feature type="domain" description="PhoU" evidence="1">
    <location>
        <begin position="120"/>
        <end position="203"/>
    </location>
</feature>
<dbReference type="RefSeq" id="WP_011993346.1">
    <property type="nucleotide sequence ID" value="NC_009718.1"/>
</dbReference>
<dbReference type="eggNOG" id="COG0704">
    <property type="taxonomic scope" value="Bacteria"/>
</dbReference>
<dbReference type="Pfam" id="PF01895">
    <property type="entry name" value="PhoU"/>
    <property type="match status" value="2"/>
</dbReference>
<sequence length="232" mass="27301">MKWLIETNINEMKKILTKEAWYVEDLLRLTMEAFKERNLELAKKVKNQYWDIYEEYLNILNFSQTIVGTSNPSGYELRFIFGSVLVAKVLLDISSRLKDIAEDIENLIKEPELNQSIMLPEMFSFAQKMLRKALRIYVDQNTEGAYGICNQDEIMDKMLEKFQEDITTIIQNNPRLIKRGLILLDISKILEEISDFAVQIIEITFYILTGNYYTCYNDELQQFSVDNLKSEN</sequence>
<dbReference type="PANTHER" id="PTHR42930">
    <property type="entry name" value="PHOSPHATE-SPECIFIC TRANSPORT SYSTEM ACCESSORY PROTEIN PHOU"/>
    <property type="match status" value="1"/>
</dbReference>
<dbReference type="STRING" id="381764.Fnod_0156"/>
<evidence type="ECO:0000259" key="1">
    <source>
        <dbReference type="Pfam" id="PF01895"/>
    </source>
</evidence>
<dbReference type="InterPro" id="IPR028366">
    <property type="entry name" value="PhoU"/>
</dbReference>
<reference evidence="2 3" key="2">
    <citation type="journal article" date="2009" name="Proc. Natl. Acad. Sci. U.S.A.">
        <title>On the chimeric nature, thermophilic origin, and phylogenetic placement of the Thermotogales.</title>
        <authorList>
            <person name="Zhaxybayeva O."/>
            <person name="Swithers K.S."/>
            <person name="Lapierre P."/>
            <person name="Fournier G.P."/>
            <person name="Bickhart D.M."/>
            <person name="DeBoy R.T."/>
            <person name="Nelson K.E."/>
            <person name="Nesbo C.L."/>
            <person name="Doolittle W.F."/>
            <person name="Gogarten J.P."/>
            <person name="Noll K.M."/>
        </authorList>
    </citation>
    <scope>NUCLEOTIDE SEQUENCE [LARGE SCALE GENOMIC DNA]</scope>
    <source>
        <strain evidence="3">ATCC 35602 / DSM 5306 / Rt17-B1</strain>
    </source>
</reference>
<dbReference type="GO" id="GO:0045936">
    <property type="term" value="P:negative regulation of phosphate metabolic process"/>
    <property type="evidence" value="ECO:0007669"/>
    <property type="project" value="InterPro"/>
</dbReference>
<feature type="domain" description="PhoU" evidence="1">
    <location>
        <begin position="18"/>
        <end position="104"/>
    </location>
</feature>
<dbReference type="SUPFAM" id="SSF109755">
    <property type="entry name" value="PhoU-like"/>
    <property type="match status" value="1"/>
</dbReference>
<protein>
    <submittedName>
        <fullName evidence="2">Phosphate uptake regulator, PhoU</fullName>
    </submittedName>
</protein>
<dbReference type="PANTHER" id="PTHR42930:SF3">
    <property type="entry name" value="PHOSPHATE-SPECIFIC TRANSPORT SYSTEM ACCESSORY PROTEIN PHOU"/>
    <property type="match status" value="1"/>
</dbReference>
<reference evidence="2 3" key="1">
    <citation type="submission" date="2007-07" db="EMBL/GenBank/DDBJ databases">
        <title>Complete sequence of Fervidobacterium nodosum Rt17-B1.</title>
        <authorList>
            <consortium name="US DOE Joint Genome Institute"/>
            <person name="Copeland A."/>
            <person name="Lucas S."/>
            <person name="Lapidus A."/>
            <person name="Barry K."/>
            <person name="Glavina del Rio T."/>
            <person name="Dalin E."/>
            <person name="Tice H."/>
            <person name="Pitluck S."/>
            <person name="Saunders E."/>
            <person name="Brettin T."/>
            <person name="Bruce D."/>
            <person name="Detter J.C."/>
            <person name="Han C."/>
            <person name="Schmutz J."/>
            <person name="Larimer F."/>
            <person name="Land M."/>
            <person name="Hauser L."/>
            <person name="Kyrpides N."/>
            <person name="Mikhailova N."/>
            <person name="Nelson K."/>
            <person name="Gogarten J.P."/>
            <person name="Noll K."/>
            <person name="Richardson P."/>
        </authorList>
    </citation>
    <scope>NUCLEOTIDE SEQUENCE [LARGE SCALE GENOMIC DNA]</scope>
    <source>
        <strain evidence="3">ATCC 35602 / DSM 5306 / Rt17-B1</strain>
    </source>
</reference>
<dbReference type="GO" id="GO:0030643">
    <property type="term" value="P:intracellular phosphate ion homeostasis"/>
    <property type="evidence" value="ECO:0007669"/>
    <property type="project" value="InterPro"/>
</dbReference>
<evidence type="ECO:0000313" key="3">
    <source>
        <dbReference type="Proteomes" id="UP000002415"/>
    </source>
</evidence>
<name>A7HJE0_FERNB</name>
<organism evidence="2 3">
    <name type="scientific">Fervidobacterium nodosum (strain ATCC 35602 / DSM 5306 / Rt17-B1)</name>
    <dbReference type="NCBI Taxonomy" id="381764"/>
    <lineage>
        <taxon>Bacteria</taxon>
        <taxon>Thermotogati</taxon>
        <taxon>Thermotogota</taxon>
        <taxon>Thermotogae</taxon>
        <taxon>Thermotogales</taxon>
        <taxon>Fervidobacteriaceae</taxon>
        <taxon>Fervidobacterium</taxon>
    </lineage>
</organism>
<dbReference type="Gene3D" id="1.20.58.220">
    <property type="entry name" value="Phosphate transport system protein phou homolog 2, domain 2"/>
    <property type="match status" value="2"/>
</dbReference>
<accession>A7HJE0</accession>